<dbReference type="EMBL" id="JACTUZ010000051">
    <property type="protein sequence ID" value="MBC9177845.1"/>
    <property type="molecule type" value="Genomic_DNA"/>
</dbReference>
<dbReference type="Proteomes" id="UP000603940">
    <property type="component" value="Unassembled WGS sequence"/>
</dbReference>
<reference evidence="1 2" key="1">
    <citation type="journal article" date="2009" name="Int. J. Syst. Evol. Microbiol.">
        <title>Transfer of Teichococcus ludipueritiae and Muricoccus roseus to the genus Roseomonas, as Roseomonas ludipueritiae comb. nov. and Roseomonas rosea comb. nov., respectively, and emended description of the genus Roseomonas.</title>
        <authorList>
            <person name="Sanchez-Porro C."/>
            <person name="Gallego V."/>
            <person name="Busse H.J."/>
            <person name="Kampfer P."/>
            <person name="Ventosa A."/>
        </authorList>
    </citation>
    <scope>NUCLEOTIDE SEQUENCE [LARGE SCALE GENOMIC DNA]</scope>
    <source>
        <strain evidence="1 2">DSM 14915</strain>
    </source>
</reference>
<gene>
    <name evidence="1" type="ORF">IBL25_12925</name>
</gene>
<sequence>MPFPVTVNGRTWTQEDFNPWAYANNFPDLIRDTAEVGGRADIARQQVEAIYAALLSQTYPVVAVTGPLSLSHAAHNGRILQVSGDGAIVAPWPALGAGFSCLILNLRPLALPITASGTELRHPDGHNKVRVNGMAALIGIDAGPAQLQLLGQTEA</sequence>
<proteinExistence type="predicted"/>
<accession>A0ABR7R7X6</accession>
<evidence type="ECO:0000313" key="1">
    <source>
        <dbReference type="EMBL" id="MBC9177845.1"/>
    </source>
</evidence>
<protein>
    <submittedName>
        <fullName evidence="1">Uncharacterized protein</fullName>
    </submittedName>
</protein>
<name>A0ABR7R7X6_9PROT</name>
<dbReference type="RefSeq" id="WP_187778963.1">
    <property type="nucleotide sequence ID" value="NZ_JACTUZ010000051.1"/>
</dbReference>
<organism evidence="1 2">
    <name type="scientific">Pseudoroseomonas ludipueritiae</name>
    <dbReference type="NCBI Taxonomy" id="198093"/>
    <lineage>
        <taxon>Bacteria</taxon>
        <taxon>Pseudomonadati</taxon>
        <taxon>Pseudomonadota</taxon>
        <taxon>Alphaproteobacteria</taxon>
        <taxon>Acetobacterales</taxon>
        <taxon>Acetobacteraceae</taxon>
        <taxon>Pseudoroseomonas</taxon>
    </lineage>
</organism>
<evidence type="ECO:0000313" key="2">
    <source>
        <dbReference type="Proteomes" id="UP000603940"/>
    </source>
</evidence>
<comment type="caution">
    <text evidence="1">The sequence shown here is derived from an EMBL/GenBank/DDBJ whole genome shotgun (WGS) entry which is preliminary data.</text>
</comment>
<keyword evidence="2" id="KW-1185">Reference proteome</keyword>